<dbReference type="Proteomes" id="UP000022082">
    <property type="component" value="Unassembled WGS sequence"/>
</dbReference>
<protein>
    <submittedName>
        <fullName evidence="1">Uncharacterized protein</fullName>
    </submittedName>
</protein>
<accession>A0A016AG53</accession>
<organism evidence="1 2">
    <name type="scientific">Bacteroides fragilis str. S36L11</name>
    <dbReference type="NCBI Taxonomy" id="1339327"/>
    <lineage>
        <taxon>Bacteria</taxon>
        <taxon>Pseudomonadati</taxon>
        <taxon>Bacteroidota</taxon>
        <taxon>Bacteroidia</taxon>
        <taxon>Bacteroidales</taxon>
        <taxon>Bacteroidaceae</taxon>
        <taxon>Bacteroides</taxon>
    </lineage>
</organism>
<sequence>MFSKNKSFGSKSFVLSIPEIKVFPTALTMLTQDSVPFLFDLGLIPV</sequence>
<comment type="caution">
    <text evidence="1">The sequence shown here is derived from an EMBL/GenBank/DDBJ whole genome shotgun (WGS) entry which is preliminary data.</text>
</comment>
<dbReference type="EMBL" id="JGDJ01000250">
    <property type="protein sequence ID" value="EXZ27401.1"/>
    <property type="molecule type" value="Genomic_DNA"/>
</dbReference>
<gene>
    <name evidence="1" type="ORF">M136_3366</name>
</gene>
<evidence type="ECO:0000313" key="2">
    <source>
        <dbReference type="Proteomes" id="UP000022082"/>
    </source>
</evidence>
<dbReference type="AlphaFoldDB" id="A0A016AG53"/>
<reference evidence="1 2" key="1">
    <citation type="submission" date="2014-02" db="EMBL/GenBank/DDBJ databases">
        <authorList>
            <person name="Sears C."/>
            <person name="Carroll K."/>
            <person name="Sack B.R."/>
            <person name="Qadri F."/>
            <person name="Myers L.L."/>
            <person name="Chung G.-T."/>
            <person name="Escheverria P."/>
            <person name="Fraser C.M."/>
            <person name="Sadzewicz L."/>
            <person name="Shefchek K.A."/>
            <person name="Tallon L."/>
            <person name="Das S.P."/>
            <person name="Daugherty S."/>
            <person name="Mongodin E.F."/>
        </authorList>
    </citation>
    <scope>NUCLEOTIDE SEQUENCE [LARGE SCALE GENOMIC DNA]</scope>
    <source>
        <strain evidence="1 2">S36L11</strain>
    </source>
</reference>
<dbReference type="PATRIC" id="fig|1339327.3.peg.3906"/>
<proteinExistence type="predicted"/>
<evidence type="ECO:0000313" key="1">
    <source>
        <dbReference type="EMBL" id="EXZ27401.1"/>
    </source>
</evidence>
<name>A0A016AG53_BACFG</name>